<evidence type="ECO:0000313" key="10">
    <source>
        <dbReference type="Proteomes" id="UP000242645"/>
    </source>
</evidence>
<comment type="cofactor">
    <cofactor evidence="7">
        <name>Fe(2+)</name>
        <dbReference type="ChEBI" id="CHEBI:29033"/>
    </cofactor>
    <text evidence="7">Binds 1 Fe(2+) ion per subunit.</text>
</comment>
<dbReference type="Gene3D" id="3.30.420.40">
    <property type="match status" value="2"/>
</dbReference>
<feature type="binding site" evidence="7">
    <location>
        <position position="178"/>
    </location>
    <ligand>
        <name>substrate</name>
    </ligand>
</feature>
<dbReference type="GO" id="GO:0002949">
    <property type="term" value="P:tRNA threonylcarbamoyladenosine modification"/>
    <property type="evidence" value="ECO:0007669"/>
    <property type="project" value="UniProtKB-UniRule"/>
</dbReference>
<gene>
    <name evidence="7 9" type="primary">tsaD</name>
    <name evidence="9" type="ORF">RSDT_0326</name>
</gene>
<keyword evidence="10" id="KW-1185">Reference proteome</keyword>
<feature type="domain" description="Gcp-like" evidence="8">
    <location>
        <begin position="23"/>
        <end position="319"/>
    </location>
</feature>
<evidence type="ECO:0000313" key="9">
    <source>
        <dbReference type="EMBL" id="BAV91838.1"/>
    </source>
</evidence>
<accession>A0A1J1DXM4</accession>
<dbReference type="GO" id="GO:0005737">
    <property type="term" value="C:cytoplasm"/>
    <property type="evidence" value="ECO:0007669"/>
    <property type="project" value="UniProtKB-SubCell"/>
</dbReference>
<feature type="binding site" evidence="7">
    <location>
        <position position="312"/>
    </location>
    <ligand>
        <name>Fe cation</name>
        <dbReference type="ChEBI" id="CHEBI:24875"/>
    </ligand>
</feature>
<dbReference type="GO" id="GO:0061711">
    <property type="term" value="F:tRNA N(6)-L-threonylcarbamoyladenine synthase activity"/>
    <property type="evidence" value="ECO:0007669"/>
    <property type="project" value="UniProtKB-EC"/>
</dbReference>
<comment type="subcellular location">
    <subcellularLocation>
        <location evidence="7">Cytoplasm</location>
    </subcellularLocation>
</comment>
<comment type="similarity">
    <text evidence="7">Belongs to the KAE1 / TsaD family.</text>
</comment>
<evidence type="ECO:0000256" key="2">
    <source>
        <dbReference type="ARBA" id="ARBA00022694"/>
    </source>
</evidence>
<dbReference type="EC" id="2.3.1.234" evidence="7"/>
<keyword evidence="5 7" id="KW-0012">Acyltransferase</keyword>
<dbReference type="NCBIfam" id="TIGR03723">
    <property type="entry name" value="T6A_TsaD_YgjD"/>
    <property type="match status" value="1"/>
</dbReference>
<feature type="binding site" evidence="7">
    <location>
        <position position="182"/>
    </location>
    <ligand>
        <name>substrate</name>
    </ligand>
</feature>
<dbReference type="SUPFAM" id="SSF53067">
    <property type="entry name" value="Actin-like ATPase domain"/>
    <property type="match status" value="1"/>
</dbReference>
<evidence type="ECO:0000259" key="8">
    <source>
        <dbReference type="Pfam" id="PF00814"/>
    </source>
</evidence>
<comment type="catalytic activity">
    <reaction evidence="6 7">
        <text>L-threonylcarbamoyladenylate + adenosine(37) in tRNA = N(6)-L-threonylcarbamoyladenosine(37) in tRNA + AMP + H(+)</text>
        <dbReference type="Rhea" id="RHEA:37059"/>
        <dbReference type="Rhea" id="RHEA-COMP:10162"/>
        <dbReference type="Rhea" id="RHEA-COMP:10163"/>
        <dbReference type="ChEBI" id="CHEBI:15378"/>
        <dbReference type="ChEBI" id="CHEBI:73682"/>
        <dbReference type="ChEBI" id="CHEBI:74411"/>
        <dbReference type="ChEBI" id="CHEBI:74418"/>
        <dbReference type="ChEBI" id="CHEBI:456215"/>
        <dbReference type="EC" id="2.3.1.234"/>
    </reaction>
</comment>
<feature type="binding site" evidence="7">
    <location>
        <position position="110"/>
    </location>
    <ligand>
        <name>Fe cation</name>
        <dbReference type="ChEBI" id="CHEBI:24875"/>
    </ligand>
</feature>
<dbReference type="KEGG" id="dtr:RSDT_0326"/>
<reference evidence="9 10" key="1">
    <citation type="journal article" date="2017" name="ISME J.">
        <title>Genome of 'Ca. Desulfovibrio trichonymphae', an H2-oxidizing bacterium in a tripartite symbiotic system within a protist cell in the termite gut.</title>
        <authorList>
            <person name="Kuwahara H."/>
            <person name="Yuki M."/>
            <person name="Izawa K."/>
            <person name="Ohkuma M."/>
            <person name="Hongoh Y."/>
        </authorList>
    </citation>
    <scope>NUCLEOTIDE SEQUENCE [LARGE SCALE GENOMIC DNA]</scope>
    <source>
        <strain evidence="9 10">Rs-N31</strain>
    </source>
</reference>
<dbReference type="InterPro" id="IPR022450">
    <property type="entry name" value="TsaD"/>
</dbReference>
<dbReference type="Pfam" id="PF00814">
    <property type="entry name" value="TsaD"/>
    <property type="match status" value="1"/>
</dbReference>
<name>A0A1J1DXM4_9BACT</name>
<dbReference type="InterPro" id="IPR000905">
    <property type="entry name" value="Gcp-like_dom"/>
</dbReference>
<evidence type="ECO:0000256" key="6">
    <source>
        <dbReference type="ARBA" id="ARBA00048117"/>
    </source>
</evidence>
<keyword evidence="3 7" id="KW-0479">Metal-binding</keyword>
<evidence type="ECO:0000256" key="3">
    <source>
        <dbReference type="ARBA" id="ARBA00022723"/>
    </source>
</evidence>
<dbReference type="Proteomes" id="UP000242645">
    <property type="component" value="Chromosome"/>
</dbReference>
<evidence type="ECO:0000256" key="5">
    <source>
        <dbReference type="ARBA" id="ARBA00023315"/>
    </source>
</evidence>
<dbReference type="PANTHER" id="PTHR11735:SF6">
    <property type="entry name" value="TRNA N6-ADENOSINE THREONYLCARBAMOYLTRANSFERASE, MITOCHONDRIAL"/>
    <property type="match status" value="1"/>
</dbReference>
<feature type="binding site" evidence="7">
    <location>
        <begin position="132"/>
        <end position="136"/>
    </location>
    <ligand>
        <name>substrate</name>
    </ligand>
</feature>
<evidence type="ECO:0000256" key="4">
    <source>
        <dbReference type="ARBA" id="ARBA00023004"/>
    </source>
</evidence>
<dbReference type="InterPro" id="IPR043129">
    <property type="entry name" value="ATPase_NBD"/>
</dbReference>
<organism evidence="9 10">
    <name type="scientific">Candidatus Desulfovibrio trichonymphae</name>
    <dbReference type="NCBI Taxonomy" id="1725232"/>
    <lineage>
        <taxon>Bacteria</taxon>
        <taxon>Pseudomonadati</taxon>
        <taxon>Thermodesulfobacteriota</taxon>
        <taxon>Desulfovibrionia</taxon>
        <taxon>Desulfovibrionales</taxon>
        <taxon>Desulfovibrionaceae</taxon>
        <taxon>Desulfovibrio</taxon>
    </lineage>
</organism>
<sequence>MNCLGIESSCDETALAVVNDGGIIGSVLASQSDLHAIFGGVVPELASREHCRYIGALFDELMHRCGLSPEQINTVAVARGPGLLGSLLVGVAFAKALALALGAKFIGINHLHAHLLTVGIDNHIHFPALALLVSGGHTHFYHMQSPWQCRQLGKTLDDAAGEAFDKIGKILGLTYPAGRMMDALASDGAADPHLFPRPYLDNDNLDFSFSGLKTAAASHIEQTPALKNAVRPLQSVTDATTVLKNCCASFSLAVVDTLCTKVERALDRYPTLHTLILAGGVASNSLLRERVTQLMQQRGGEALIPSPALCTDNAVMIAYTGRLLARAGFSHDLRMETIPRGKTIPDDMVCGRVTGRQGHGFPDSLTVEH</sequence>
<comment type="function">
    <text evidence="7">Required for the formation of a threonylcarbamoyl group on adenosine at position 37 (t(6)A37) in tRNAs that read codons beginning with adenine. Is involved in the transfer of the threonylcarbamoyl moiety of threonylcarbamoyl-AMP (TC-AMP) to the N6 group of A37, together with TsaE and TsaB. TsaD likely plays a direct catalytic role in this reaction.</text>
</comment>
<dbReference type="HAMAP" id="MF_01445">
    <property type="entry name" value="TsaD"/>
    <property type="match status" value="1"/>
</dbReference>
<keyword evidence="4 7" id="KW-0408">Iron</keyword>
<dbReference type="PRINTS" id="PR00789">
    <property type="entry name" value="OSIALOPTASE"/>
</dbReference>
<evidence type="ECO:0000256" key="1">
    <source>
        <dbReference type="ARBA" id="ARBA00022679"/>
    </source>
</evidence>
<dbReference type="AlphaFoldDB" id="A0A1J1DXM4"/>
<dbReference type="EMBL" id="AP017368">
    <property type="protein sequence ID" value="BAV91838.1"/>
    <property type="molecule type" value="Genomic_DNA"/>
</dbReference>
<feature type="binding site" evidence="7">
    <location>
        <position position="165"/>
    </location>
    <ligand>
        <name>substrate</name>
    </ligand>
</feature>
<dbReference type="RefSeq" id="WP_096399365.1">
    <property type="nucleotide sequence ID" value="NZ_AP017368.1"/>
</dbReference>
<evidence type="ECO:0000256" key="7">
    <source>
        <dbReference type="HAMAP-Rule" id="MF_01445"/>
    </source>
</evidence>
<dbReference type="OrthoDB" id="9806197at2"/>
<protein>
    <recommendedName>
        <fullName evidence="7">tRNA N6-adenosine threonylcarbamoyltransferase</fullName>
        <ecNumber evidence="7">2.3.1.234</ecNumber>
    </recommendedName>
    <alternativeName>
        <fullName evidence="7">N6-L-threonylcarbamoyladenine synthase</fullName>
        <shortName evidence="7">t(6)A synthase</shortName>
    </alternativeName>
    <alternativeName>
        <fullName evidence="7">t(6)A37 threonylcarbamoyladenosine biosynthesis protein TsaD</fullName>
    </alternativeName>
    <alternativeName>
        <fullName evidence="7">tRNA threonylcarbamoyladenosine biosynthesis protein TsaD</fullName>
    </alternativeName>
</protein>
<dbReference type="GO" id="GO:0005506">
    <property type="term" value="F:iron ion binding"/>
    <property type="evidence" value="ECO:0007669"/>
    <property type="project" value="UniProtKB-UniRule"/>
</dbReference>
<dbReference type="InterPro" id="IPR017861">
    <property type="entry name" value="KAE1/TsaD"/>
</dbReference>
<proteinExistence type="inferred from homology"/>
<keyword evidence="1 7" id="KW-0808">Transferase</keyword>
<dbReference type="NCBIfam" id="TIGR00329">
    <property type="entry name" value="gcp_kae1"/>
    <property type="match status" value="1"/>
</dbReference>
<keyword evidence="7" id="KW-0963">Cytoplasm</keyword>
<feature type="binding site" evidence="7">
    <location>
        <position position="114"/>
    </location>
    <ligand>
        <name>Fe cation</name>
        <dbReference type="ChEBI" id="CHEBI:24875"/>
    </ligand>
</feature>
<feature type="binding site" evidence="7">
    <location>
        <position position="284"/>
    </location>
    <ligand>
        <name>substrate</name>
    </ligand>
</feature>
<dbReference type="PANTHER" id="PTHR11735">
    <property type="entry name" value="TRNA N6-ADENOSINE THREONYLCARBAMOYLTRANSFERASE"/>
    <property type="match status" value="1"/>
</dbReference>
<keyword evidence="2 7" id="KW-0819">tRNA processing</keyword>